<protein>
    <submittedName>
        <fullName evidence="2">Uncharacterized protein</fullName>
    </submittedName>
</protein>
<gene>
    <name evidence="2" type="ORF">NA56DRAFT_660210</name>
</gene>
<feature type="region of interest" description="Disordered" evidence="1">
    <location>
        <begin position="309"/>
        <end position="328"/>
    </location>
</feature>
<evidence type="ECO:0000256" key="1">
    <source>
        <dbReference type="SAM" id="MobiDB-lite"/>
    </source>
</evidence>
<organism evidence="2 3">
    <name type="scientific">Hyaloscypha hepaticicola</name>
    <dbReference type="NCBI Taxonomy" id="2082293"/>
    <lineage>
        <taxon>Eukaryota</taxon>
        <taxon>Fungi</taxon>
        <taxon>Dikarya</taxon>
        <taxon>Ascomycota</taxon>
        <taxon>Pezizomycotina</taxon>
        <taxon>Leotiomycetes</taxon>
        <taxon>Helotiales</taxon>
        <taxon>Hyaloscyphaceae</taxon>
        <taxon>Hyaloscypha</taxon>
    </lineage>
</organism>
<dbReference type="EMBL" id="KZ613487">
    <property type="protein sequence ID" value="PMD19944.1"/>
    <property type="molecule type" value="Genomic_DNA"/>
</dbReference>
<name>A0A2J6Q169_9HELO</name>
<evidence type="ECO:0000313" key="3">
    <source>
        <dbReference type="Proteomes" id="UP000235672"/>
    </source>
</evidence>
<dbReference type="OrthoDB" id="3565000at2759"/>
<accession>A0A2J6Q169</accession>
<proteinExistence type="predicted"/>
<keyword evidence="3" id="KW-1185">Reference proteome</keyword>
<dbReference type="Proteomes" id="UP000235672">
    <property type="component" value="Unassembled WGS sequence"/>
</dbReference>
<dbReference type="AlphaFoldDB" id="A0A2J6Q169"/>
<sequence length="328" mass="37043">MTRLQGLLAQLPKLAIPLPHTSFTIFPNLPSELRDKIWKYAAMATISQGLLLSCVLHQKRAQKENDTTPSVPYSQGILAKIDADLSKQDLRSWVWINFAVDRFVWSQPPVPEILQGTTLVQIDFEEFCFVIDDIGKIQHLCLDFVAESFNTDQFLYYVREMTNLLRSESLGKVTVMAEHSIVHKGKDHNLLAIDVDLNGMILSIQNSVLQEQEKAGWKLPFDIEINHVFLEPSYASMFDFRTRYQGTRNLNRDILDLREDIFSEVESIAETYIATSPVDDTGSESSVETFGAACCPEKAILLEVDPDGSVCDSSELPTDHTPGMRTNR</sequence>
<evidence type="ECO:0000313" key="2">
    <source>
        <dbReference type="EMBL" id="PMD19944.1"/>
    </source>
</evidence>
<reference evidence="2 3" key="1">
    <citation type="submission" date="2016-05" db="EMBL/GenBank/DDBJ databases">
        <title>A degradative enzymes factory behind the ericoid mycorrhizal symbiosis.</title>
        <authorList>
            <consortium name="DOE Joint Genome Institute"/>
            <person name="Martino E."/>
            <person name="Morin E."/>
            <person name="Grelet G."/>
            <person name="Kuo A."/>
            <person name="Kohler A."/>
            <person name="Daghino S."/>
            <person name="Barry K."/>
            <person name="Choi C."/>
            <person name="Cichocki N."/>
            <person name="Clum A."/>
            <person name="Copeland A."/>
            <person name="Hainaut M."/>
            <person name="Haridas S."/>
            <person name="Labutti K."/>
            <person name="Lindquist E."/>
            <person name="Lipzen A."/>
            <person name="Khouja H.-R."/>
            <person name="Murat C."/>
            <person name="Ohm R."/>
            <person name="Olson A."/>
            <person name="Spatafora J."/>
            <person name="Veneault-Fourrey C."/>
            <person name="Henrissat B."/>
            <person name="Grigoriev I."/>
            <person name="Martin F."/>
            <person name="Perotto S."/>
        </authorList>
    </citation>
    <scope>NUCLEOTIDE SEQUENCE [LARGE SCALE GENOMIC DNA]</scope>
    <source>
        <strain evidence="2 3">UAMH 7357</strain>
    </source>
</reference>